<gene>
    <name evidence="1" type="ORF">ARMGADRAFT_1085293</name>
</gene>
<dbReference type="InParanoid" id="A0A2H3D9U3"/>
<dbReference type="EMBL" id="KZ293677">
    <property type="protein sequence ID" value="PBK87618.1"/>
    <property type="molecule type" value="Genomic_DNA"/>
</dbReference>
<accession>A0A2H3D9U3</accession>
<keyword evidence="2" id="KW-1185">Reference proteome</keyword>
<protein>
    <submittedName>
        <fullName evidence="1">Uncharacterized protein</fullName>
    </submittedName>
</protein>
<reference evidence="2" key="1">
    <citation type="journal article" date="2017" name="Nat. Ecol. Evol.">
        <title>Genome expansion and lineage-specific genetic innovations in the forest pathogenic fungi Armillaria.</title>
        <authorList>
            <person name="Sipos G."/>
            <person name="Prasanna A.N."/>
            <person name="Walter M.C."/>
            <person name="O'Connor E."/>
            <person name="Balint B."/>
            <person name="Krizsan K."/>
            <person name="Kiss B."/>
            <person name="Hess J."/>
            <person name="Varga T."/>
            <person name="Slot J."/>
            <person name="Riley R."/>
            <person name="Boka B."/>
            <person name="Rigling D."/>
            <person name="Barry K."/>
            <person name="Lee J."/>
            <person name="Mihaltcheva S."/>
            <person name="LaButti K."/>
            <person name="Lipzen A."/>
            <person name="Waldron R."/>
            <person name="Moloney N.M."/>
            <person name="Sperisen C."/>
            <person name="Kredics L."/>
            <person name="Vagvoelgyi C."/>
            <person name="Patrignani A."/>
            <person name="Fitzpatrick D."/>
            <person name="Nagy I."/>
            <person name="Doyle S."/>
            <person name="Anderson J.B."/>
            <person name="Grigoriev I.V."/>
            <person name="Gueldener U."/>
            <person name="Muensterkoetter M."/>
            <person name="Nagy L.G."/>
        </authorList>
    </citation>
    <scope>NUCLEOTIDE SEQUENCE [LARGE SCALE GENOMIC DNA]</scope>
    <source>
        <strain evidence="2">Ar21-2</strain>
    </source>
</reference>
<name>A0A2H3D9U3_ARMGA</name>
<evidence type="ECO:0000313" key="2">
    <source>
        <dbReference type="Proteomes" id="UP000217790"/>
    </source>
</evidence>
<proteinExistence type="predicted"/>
<dbReference type="Proteomes" id="UP000217790">
    <property type="component" value="Unassembled WGS sequence"/>
</dbReference>
<organism evidence="1 2">
    <name type="scientific">Armillaria gallica</name>
    <name type="common">Bulbous honey fungus</name>
    <name type="synonym">Armillaria bulbosa</name>
    <dbReference type="NCBI Taxonomy" id="47427"/>
    <lineage>
        <taxon>Eukaryota</taxon>
        <taxon>Fungi</taxon>
        <taxon>Dikarya</taxon>
        <taxon>Basidiomycota</taxon>
        <taxon>Agaricomycotina</taxon>
        <taxon>Agaricomycetes</taxon>
        <taxon>Agaricomycetidae</taxon>
        <taxon>Agaricales</taxon>
        <taxon>Marasmiineae</taxon>
        <taxon>Physalacriaceae</taxon>
        <taxon>Armillaria</taxon>
    </lineage>
</organism>
<evidence type="ECO:0000313" key="1">
    <source>
        <dbReference type="EMBL" id="PBK87618.1"/>
    </source>
</evidence>
<dbReference type="AlphaFoldDB" id="A0A2H3D9U3"/>
<sequence length="183" mass="20228">MSGSVRCGLLFETRLTSLPLLWKSPTPHIFLHLARDEDVLNERYPITRWLGAGFGTVGRRSNHSAVSVEYKTLLSGACQQARRYSAPSFPAASCRPALSSHTKKAVLERALPRQRPETSALAYPRRPFRLPPPKRTPSLPVKVLDAIRNFFSTAQTVLYGDLDMRDIPSQAAQSSAFPAPALS</sequence>